<feature type="compositionally biased region" description="Polar residues" evidence="1">
    <location>
        <begin position="192"/>
        <end position="210"/>
    </location>
</feature>
<keyword evidence="2" id="KW-0812">Transmembrane</keyword>
<evidence type="ECO:0000313" key="4">
    <source>
        <dbReference type="Proteomes" id="UP001212841"/>
    </source>
</evidence>
<evidence type="ECO:0000256" key="1">
    <source>
        <dbReference type="SAM" id="MobiDB-lite"/>
    </source>
</evidence>
<feature type="region of interest" description="Disordered" evidence="1">
    <location>
        <begin position="370"/>
        <end position="419"/>
    </location>
</feature>
<comment type="caution">
    <text evidence="3">The sequence shown here is derived from an EMBL/GenBank/DDBJ whole genome shotgun (WGS) entry which is preliminary data.</text>
</comment>
<feature type="region of interest" description="Disordered" evidence="1">
    <location>
        <begin position="1"/>
        <end position="141"/>
    </location>
</feature>
<name>A0AAD5X1Y1_9FUNG</name>
<accession>A0AAD5X1Y1</accession>
<dbReference type="Proteomes" id="UP001212841">
    <property type="component" value="Unassembled WGS sequence"/>
</dbReference>
<proteinExistence type="predicted"/>
<dbReference type="EMBL" id="JADGJD010001287">
    <property type="protein sequence ID" value="KAJ3044556.1"/>
    <property type="molecule type" value="Genomic_DNA"/>
</dbReference>
<feature type="compositionally biased region" description="Low complexity" evidence="1">
    <location>
        <begin position="1"/>
        <end position="15"/>
    </location>
</feature>
<protein>
    <submittedName>
        <fullName evidence="3">Uncharacterized protein</fullName>
    </submittedName>
</protein>
<gene>
    <name evidence="3" type="ORF">HK097_001432</name>
</gene>
<keyword evidence="2" id="KW-1133">Transmembrane helix</keyword>
<evidence type="ECO:0000256" key="2">
    <source>
        <dbReference type="SAM" id="Phobius"/>
    </source>
</evidence>
<dbReference type="AlphaFoldDB" id="A0AAD5X1Y1"/>
<keyword evidence="2" id="KW-0472">Membrane</keyword>
<feature type="region of interest" description="Disordered" evidence="1">
    <location>
        <begin position="190"/>
        <end position="228"/>
    </location>
</feature>
<evidence type="ECO:0000313" key="3">
    <source>
        <dbReference type="EMBL" id="KAJ3044556.1"/>
    </source>
</evidence>
<keyword evidence="4" id="KW-1185">Reference proteome</keyword>
<organism evidence="3 4">
    <name type="scientific">Rhizophlyctis rosea</name>
    <dbReference type="NCBI Taxonomy" id="64517"/>
    <lineage>
        <taxon>Eukaryota</taxon>
        <taxon>Fungi</taxon>
        <taxon>Fungi incertae sedis</taxon>
        <taxon>Chytridiomycota</taxon>
        <taxon>Chytridiomycota incertae sedis</taxon>
        <taxon>Chytridiomycetes</taxon>
        <taxon>Rhizophlyctidales</taxon>
        <taxon>Rhizophlyctidaceae</taxon>
        <taxon>Rhizophlyctis</taxon>
    </lineage>
</organism>
<feature type="transmembrane region" description="Helical" evidence="2">
    <location>
        <begin position="150"/>
        <end position="170"/>
    </location>
</feature>
<sequence length="419" mass="42747">MSQASPSSSPVLQSPSPEPSPSPSSSPTTTTTTTNESTTTTTRPTTTDPRTTTTREPTTTTLPPTTEPTTTNPPVTTTTDRPTTTNPDNDPTTNPPGGTRTTDPPRGGSATTTPLLPGTTASISPSPSSRPRTDVGSDGSGGGGLGSGGVIGISVAAVCVVLAVLGIYLFRKLKLKPSSEFKSRVENLYAPSPTSNPHSSFTPSSHNPARTSYLAPLSEDSTSSQPFPVRTGYTPEPQPLYSQHAQYAAAGGVMTPAGYMHPGAYDHSQQQGWEGYEMYEYPTQGGAYVHDPNTGLTTFVADANIPTTGAPGGGVYDHRNSSVVDMNSLGYDPIYAAQYGAQYGNGAATSDVGSSTIVKEAVNRNGYYGGGNGGGAGPLSDVGSGTVLRGEGGLGIPAPTPAPPSPSHLAVDGGARQGR</sequence>
<feature type="compositionally biased region" description="Low complexity" evidence="1">
    <location>
        <begin position="25"/>
        <end position="137"/>
    </location>
</feature>
<reference evidence="3" key="1">
    <citation type="submission" date="2020-05" db="EMBL/GenBank/DDBJ databases">
        <title>Phylogenomic resolution of chytrid fungi.</title>
        <authorList>
            <person name="Stajich J.E."/>
            <person name="Amses K."/>
            <person name="Simmons R."/>
            <person name="Seto K."/>
            <person name="Myers J."/>
            <person name="Bonds A."/>
            <person name="Quandt C.A."/>
            <person name="Barry K."/>
            <person name="Liu P."/>
            <person name="Grigoriev I."/>
            <person name="Longcore J.E."/>
            <person name="James T.Y."/>
        </authorList>
    </citation>
    <scope>NUCLEOTIDE SEQUENCE</scope>
    <source>
        <strain evidence="3">JEL0318</strain>
    </source>
</reference>